<sequence>MIKQNIYANIYMSIVGEHIVSLHDKIDNLISMMNSKSKGKEKLAHSSIQPPPEIGDFKLKDFSGLEDFLEKKFKGREYARKPVQRMYYYPRPTPQDVLMEEHEHIITNSYNGKEIYEWNIDGYTNRHIYTTVHRMLMYSTICKTNKNSDKTIADMIKSSFIGQLKGWWDNYLNQEQRDKILQAVKQEGEQYTQNVVHTLVL</sequence>
<organism evidence="2 3">
    <name type="scientific">Solanum commersonii</name>
    <name type="common">Commerson's wild potato</name>
    <name type="synonym">Commerson's nightshade</name>
    <dbReference type="NCBI Taxonomy" id="4109"/>
    <lineage>
        <taxon>Eukaryota</taxon>
        <taxon>Viridiplantae</taxon>
        <taxon>Streptophyta</taxon>
        <taxon>Embryophyta</taxon>
        <taxon>Tracheophyta</taxon>
        <taxon>Spermatophyta</taxon>
        <taxon>Magnoliopsida</taxon>
        <taxon>eudicotyledons</taxon>
        <taxon>Gunneridae</taxon>
        <taxon>Pentapetalae</taxon>
        <taxon>asterids</taxon>
        <taxon>lamiids</taxon>
        <taxon>Solanales</taxon>
        <taxon>Solanaceae</taxon>
        <taxon>Solanoideae</taxon>
        <taxon>Solaneae</taxon>
        <taxon>Solanum</taxon>
    </lineage>
</organism>
<dbReference type="Proteomes" id="UP000824120">
    <property type="component" value="Chromosome 2"/>
</dbReference>
<dbReference type="InterPro" id="IPR056648">
    <property type="entry name" value="DUF7746"/>
</dbReference>
<accession>A0A9J6A4S1</accession>
<evidence type="ECO:0000313" key="3">
    <source>
        <dbReference type="Proteomes" id="UP000824120"/>
    </source>
</evidence>
<evidence type="ECO:0000313" key="2">
    <source>
        <dbReference type="EMBL" id="KAG5619545.1"/>
    </source>
</evidence>
<reference evidence="2 3" key="1">
    <citation type="submission" date="2020-09" db="EMBL/GenBank/DDBJ databases">
        <title>De no assembly of potato wild relative species, Solanum commersonii.</title>
        <authorList>
            <person name="Cho K."/>
        </authorList>
    </citation>
    <scope>NUCLEOTIDE SEQUENCE [LARGE SCALE GENOMIC DNA]</scope>
    <source>
        <strain evidence="2">LZ3.2</strain>
        <tissue evidence="2">Leaf</tissue>
    </source>
</reference>
<keyword evidence="3" id="KW-1185">Reference proteome</keyword>
<dbReference type="PANTHER" id="PTHR33054:SF13">
    <property type="entry name" value="CCHC-TYPE DOMAIN-CONTAINING PROTEIN"/>
    <property type="match status" value="1"/>
</dbReference>
<dbReference type="AlphaFoldDB" id="A0A9J6A4S1"/>
<dbReference type="EMBL" id="JACXVP010000002">
    <property type="protein sequence ID" value="KAG5619545.1"/>
    <property type="molecule type" value="Genomic_DNA"/>
</dbReference>
<proteinExistence type="predicted"/>
<gene>
    <name evidence="2" type="ORF">H5410_004763</name>
</gene>
<feature type="domain" description="DUF7746" evidence="1">
    <location>
        <begin position="110"/>
        <end position="196"/>
    </location>
</feature>
<dbReference type="PANTHER" id="PTHR33054">
    <property type="entry name" value="CCHC-TYPE DOMAIN-CONTAINING PROTEIN"/>
    <property type="match status" value="1"/>
</dbReference>
<protein>
    <recommendedName>
        <fullName evidence="1">DUF7746 domain-containing protein</fullName>
    </recommendedName>
</protein>
<comment type="caution">
    <text evidence="2">The sequence shown here is derived from an EMBL/GenBank/DDBJ whole genome shotgun (WGS) entry which is preliminary data.</text>
</comment>
<name>A0A9J6A4S1_SOLCO</name>
<evidence type="ECO:0000259" key="1">
    <source>
        <dbReference type="Pfam" id="PF24925"/>
    </source>
</evidence>
<dbReference type="OrthoDB" id="1735266at2759"/>
<dbReference type="Pfam" id="PF24925">
    <property type="entry name" value="DUF7746"/>
    <property type="match status" value="1"/>
</dbReference>